<evidence type="ECO:0000313" key="5">
    <source>
        <dbReference type="EMBL" id="ETX04076.1"/>
    </source>
</evidence>
<dbReference type="HOGENOM" id="CLU_000604_1_2_7"/>
<dbReference type="PANTHER" id="PTHR45772:SF7">
    <property type="entry name" value="AMINO ACID ABC TRANSPORTER ATP-BINDING PROTEIN"/>
    <property type="match status" value="1"/>
</dbReference>
<dbReference type="Pfam" id="PF00005">
    <property type="entry name" value="ABC_tran"/>
    <property type="match status" value="1"/>
</dbReference>
<protein>
    <recommendedName>
        <fullName evidence="4">ABC transporter domain-containing protein</fullName>
    </recommendedName>
</protein>
<dbReference type="GO" id="GO:0016887">
    <property type="term" value="F:ATP hydrolysis activity"/>
    <property type="evidence" value="ECO:0007669"/>
    <property type="project" value="InterPro"/>
</dbReference>
<dbReference type="PATRIC" id="fig|1429439.4.peg.5237"/>
<dbReference type="InterPro" id="IPR051120">
    <property type="entry name" value="ABC_AA/LPS_Transport"/>
</dbReference>
<reference evidence="5 6" key="1">
    <citation type="journal article" date="2014" name="Nature">
        <title>An environmental bacterial taxon with a large and distinct metabolic repertoire.</title>
        <authorList>
            <person name="Wilson M.C."/>
            <person name="Mori T."/>
            <person name="Ruckert C."/>
            <person name="Uria A.R."/>
            <person name="Helf M.J."/>
            <person name="Takada K."/>
            <person name="Gernert C."/>
            <person name="Steffens U.A."/>
            <person name="Heycke N."/>
            <person name="Schmitt S."/>
            <person name="Rinke C."/>
            <person name="Helfrich E.J."/>
            <person name="Brachmann A.O."/>
            <person name="Gurgui C."/>
            <person name="Wakimoto T."/>
            <person name="Kracht M."/>
            <person name="Crusemann M."/>
            <person name="Hentschel U."/>
            <person name="Abe I."/>
            <person name="Matsunaga S."/>
            <person name="Kalinowski J."/>
            <person name="Takeyama H."/>
            <person name="Piel J."/>
        </authorList>
    </citation>
    <scope>NUCLEOTIDE SEQUENCE [LARGE SCALE GENOMIC DNA]</scope>
    <source>
        <strain evidence="6">TSY2</strain>
    </source>
</reference>
<evidence type="ECO:0000256" key="3">
    <source>
        <dbReference type="ARBA" id="ARBA00022840"/>
    </source>
</evidence>
<dbReference type="SMART" id="SM00382">
    <property type="entry name" value="AAA"/>
    <property type="match status" value="1"/>
</dbReference>
<comment type="caution">
    <text evidence="5">The sequence shown here is derived from an EMBL/GenBank/DDBJ whole genome shotgun (WGS) entry which is preliminary data.</text>
</comment>
<gene>
    <name evidence="5" type="ORF">ETSY2_30895</name>
</gene>
<dbReference type="GO" id="GO:0015188">
    <property type="term" value="F:L-isoleucine transmembrane transporter activity"/>
    <property type="evidence" value="ECO:0007669"/>
    <property type="project" value="TreeGrafter"/>
</dbReference>
<proteinExistence type="predicted"/>
<dbReference type="CDD" id="cd03219">
    <property type="entry name" value="ABC_Mj1267_LivG_branched"/>
    <property type="match status" value="1"/>
</dbReference>
<evidence type="ECO:0000256" key="2">
    <source>
        <dbReference type="ARBA" id="ARBA00022741"/>
    </source>
</evidence>
<feature type="domain" description="ABC transporter" evidence="4">
    <location>
        <begin position="4"/>
        <end position="248"/>
    </location>
</feature>
<dbReference type="AlphaFoldDB" id="W4M282"/>
<dbReference type="GO" id="GO:0042941">
    <property type="term" value="P:D-alanine transmembrane transport"/>
    <property type="evidence" value="ECO:0007669"/>
    <property type="project" value="TreeGrafter"/>
</dbReference>
<dbReference type="InterPro" id="IPR027417">
    <property type="entry name" value="P-loop_NTPase"/>
</dbReference>
<dbReference type="GO" id="GO:1903806">
    <property type="term" value="P:L-isoleucine import across plasma membrane"/>
    <property type="evidence" value="ECO:0007669"/>
    <property type="project" value="TreeGrafter"/>
</dbReference>
<dbReference type="InterPro" id="IPR003439">
    <property type="entry name" value="ABC_transporter-like_ATP-bd"/>
</dbReference>
<evidence type="ECO:0000256" key="1">
    <source>
        <dbReference type="ARBA" id="ARBA00022448"/>
    </source>
</evidence>
<dbReference type="PANTHER" id="PTHR45772">
    <property type="entry name" value="CONSERVED COMPONENT OF ABC TRANSPORTER FOR NATURAL AMINO ACIDS-RELATED"/>
    <property type="match status" value="1"/>
</dbReference>
<dbReference type="GO" id="GO:0005304">
    <property type="term" value="F:L-valine transmembrane transporter activity"/>
    <property type="evidence" value="ECO:0007669"/>
    <property type="project" value="TreeGrafter"/>
</dbReference>
<sequence>MALLEGRDLNVHYGALAALDNVSVAIEAGEFVSVIGPNGAGKTTLVNVLTGLQMPDTGTVSFAGRNITGVSAQQLATLGLARSFQLIAIFPELTVLETLLAAVVSRQRKGGRLLASLQRDRAANREAEEVAVLFGLDANLHTKAGNLSQGDKKILDVASAFALHPQVILLDEPTSGVSTRDKHRIMEILVSASQQIGIRTTLQVEHDMDIVFAYSDRIIAMHEGRVLFDGTPAAIQRDEDVVARVMGHKEIFTTFRRQP</sequence>
<keyword evidence="3" id="KW-0067">ATP-binding</keyword>
<accession>W4M282</accession>
<organism evidence="5 6">
    <name type="scientific">Candidatus Entotheonella gemina</name>
    <dbReference type="NCBI Taxonomy" id="1429439"/>
    <lineage>
        <taxon>Bacteria</taxon>
        <taxon>Pseudomonadati</taxon>
        <taxon>Nitrospinota/Tectimicrobiota group</taxon>
        <taxon>Candidatus Tectimicrobiota</taxon>
        <taxon>Candidatus Entotheonellia</taxon>
        <taxon>Candidatus Entotheonellales</taxon>
        <taxon>Candidatus Entotheonellaceae</taxon>
        <taxon>Candidatus Entotheonella</taxon>
    </lineage>
</organism>
<keyword evidence="1" id="KW-0813">Transport</keyword>
<dbReference type="Gene3D" id="3.40.50.300">
    <property type="entry name" value="P-loop containing nucleotide triphosphate hydrolases"/>
    <property type="match status" value="1"/>
</dbReference>
<dbReference type="GO" id="GO:0015808">
    <property type="term" value="P:L-alanine transport"/>
    <property type="evidence" value="ECO:0007669"/>
    <property type="project" value="TreeGrafter"/>
</dbReference>
<dbReference type="Proteomes" id="UP000019140">
    <property type="component" value="Unassembled WGS sequence"/>
</dbReference>
<dbReference type="GO" id="GO:0005524">
    <property type="term" value="F:ATP binding"/>
    <property type="evidence" value="ECO:0007669"/>
    <property type="project" value="UniProtKB-KW"/>
</dbReference>
<dbReference type="PROSITE" id="PS50893">
    <property type="entry name" value="ABC_TRANSPORTER_2"/>
    <property type="match status" value="1"/>
</dbReference>
<dbReference type="SUPFAM" id="SSF52540">
    <property type="entry name" value="P-loop containing nucleoside triphosphate hydrolases"/>
    <property type="match status" value="1"/>
</dbReference>
<evidence type="ECO:0000313" key="6">
    <source>
        <dbReference type="Proteomes" id="UP000019140"/>
    </source>
</evidence>
<dbReference type="GO" id="GO:0015192">
    <property type="term" value="F:L-phenylalanine transmembrane transporter activity"/>
    <property type="evidence" value="ECO:0007669"/>
    <property type="project" value="TreeGrafter"/>
</dbReference>
<keyword evidence="2" id="KW-0547">Nucleotide-binding</keyword>
<keyword evidence="6" id="KW-1185">Reference proteome</keyword>
<evidence type="ECO:0000259" key="4">
    <source>
        <dbReference type="PROSITE" id="PS50893"/>
    </source>
</evidence>
<dbReference type="GO" id="GO:0005886">
    <property type="term" value="C:plasma membrane"/>
    <property type="evidence" value="ECO:0007669"/>
    <property type="project" value="TreeGrafter"/>
</dbReference>
<dbReference type="EMBL" id="AZHX01001315">
    <property type="protein sequence ID" value="ETX04076.1"/>
    <property type="molecule type" value="Genomic_DNA"/>
</dbReference>
<dbReference type="InterPro" id="IPR003593">
    <property type="entry name" value="AAA+_ATPase"/>
</dbReference>
<dbReference type="GO" id="GO:1903805">
    <property type="term" value="P:L-valine import across plasma membrane"/>
    <property type="evidence" value="ECO:0007669"/>
    <property type="project" value="TreeGrafter"/>
</dbReference>
<name>W4M282_9BACT</name>